<dbReference type="InterPro" id="IPR001492">
    <property type="entry name" value="Flagellin"/>
</dbReference>
<evidence type="ECO:0000313" key="7">
    <source>
        <dbReference type="Proteomes" id="UP001597322"/>
    </source>
</evidence>
<comment type="subcellular location">
    <subcellularLocation>
        <location evidence="3">Secreted</location>
    </subcellularLocation>
    <subcellularLocation>
        <location evidence="3">Bacterial flagellum</location>
    </subcellularLocation>
</comment>
<name>A0ABW4MAU8_9HYPH</name>
<dbReference type="Pfam" id="PF00669">
    <property type="entry name" value="Flagellin_N"/>
    <property type="match status" value="1"/>
</dbReference>
<evidence type="ECO:0000259" key="5">
    <source>
        <dbReference type="Pfam" id="PF00700"/>
    </source>
</evidence>
<evidence type="ECO:0000256" key="2">
    <source>
        <dbReference type="ARBA" id="ARBA00023143"/>
    </source>
</evidence>
<evidence type="ECO:0000256" key="1">
    <source>
        <dbReference type="ARBA" id="ARBA00005709"/>
    </source>
</evidence>
<protein>
    <recommendedName>
        <fullName evidence="3">Flagellin</fullName>
    </recommendedName>
</protein>
<dbReference type="InterPro" id="IPR046358">
    <property type="entry name" value="Flagellin_C"/>
</dbReference>
<evidence type="ECO:0000259" key="4">
    <source>
        <dbReference type="Pfam" id="PF00669"/>
    </source>
</evidence>
<dbReference type="PRINTS" id="PR00207">
    <property type="entry name" value="FLAGELLIN"/>
</dbReference>
<keyword evidence="6" id="KW-0966">Cell projection</keyword>
<sequence>MSVYASNATALSAISALNSTAKAKSQTDMRISSGLAVQRASDNAAYWSIATTMKSSNLSLSSAEDAQGLSAAIADTASIGMNATVKILSDIQSKLVLAKSAGVDKSLVNKEISQLKEQLQTVAQSSNFGGQNWLQTEAGQAPKIQSMVGSVTSDAKGDVAINVIDFDTAKSNLVAKGDASDGLLTRSYSGITKSGAAYDFHLLNAGSQVPVSGASSEIGVSNSTTGDEIDGMISAVNSMLRGATDAAADIGATSQRIGSNVTFLQDLQDAYSRGVSRMVDANMEEEAVRQASLSVQQQLQTVGLNIANATMANSLKLFR</sequence>
<evidence type="ECO:0000256" key="3">
    <source>
        <dbReference type="RuleBase" id="RU362073"/>
    </source>
</evidence>
<dbReference type="InterPro" id="IPR001029">
    <property type="entry name" value="Flagellin_N"/>
</dbReference>
<keyword evidence="2 3" id="KW-0975">Bacterial flagellum</keyword>
<comment type="caution">
    <text evidence="6">The sequence shown here is derived from an EMBL/GenBank/DDBJ whole genome shotgun (WGS) entry which is preliminary data.</text>
</comment>
<comment type="similarity">
    <text evidence="1 3">Belongs to the bacterial flagellin family.</text>
</comment>
<dbReference type="PANTHER" id="PTHR42792">
    <property type="entry name" value="FLAGELLIN"/>
    <property type="match status" value="1"/>
</dbReference>
<accession>A0ABW4MAU8</accession>
<reference evidence="7" key="1">
    <citation type="journal article" date="2019" name="Int. J. Syst. Evol. Microbiol.">
        <title>The Global Catalogue of Microorganisms (GCM) 10K type strain sequencing project: providing services to taxonomists for standard genome sequencing and annotation.</title>
        <authorList>
            <consortium name="The Broad Institute Genomics Platform"/>
            <consortium name="The Broad Institute Genome Sequencing Center for Infectious Disease"/>
            <person name="Wu L."/>
            <person name="Ma J."/>
        </authorList>
    </citation>
    <scope>NUCLEOTIDE SEQUENCE [LARGE SCALE GENOMIC DNA]</scope>
    <source>
        <strain evidence="7">CG52</strain>
    </source>
</reference>
<keyword evidence="6" id="KW-0969">Cilium</keyword>
<keyword evidence="7" id="KW-1185">Reference proteome</keyword>
<dbReference type="EMBL" id="JBHUEQ010000042">
    <property type="protein sequence ID" value="MFD1747630.1"/>
    <property type="molecule type" value="Genomic_DNA"/>
</dbReference>
<comment type="function">
    <text evidence="3">Flagellin is the subunit protein which polymerizes to form the filaments of bacterial flagella.</text>
</comment>
<dbReference type="SUPFAM" id="SSF64518">
    <property type="entry name" value="Phase 1 flagellin"/>
    <property type="match status" value="1"/>
</dbReference>
<gene>
    <name evidence="6" type="ORF">ACFSE1_19345</name>
</gene>
<dbReference type="PANTHER" id="PTHR42792:SF2">
    <property type="entry name" value="FLAGELLIN"/>
    <property type="match status" value="1"/>
</dbReference>
<feature type="domain" description="Flagellin C-terminal" evidence="5">
    <location>
        <begin position="234"/>
        <end position="316"/>
    </location>
</feature>
<keyword evidence="6" id="KW-0282">Flagellum</keyword>
<dbReference type="Pfam" id="PF00700">
    <property type="entry name" value="Flagellin_C"/>
    <property type="match status" value="1"/>
</dbReference>
<keyword evidence="3" id="KW-0964">Secreted</keyword>
<dbReference type="RefSeq" id="WP_377405272.1">
    <property type="nucleotide sequence ID" value="NZ_JBHUEQ010000042.1"/>
</dbReference>
<organism evidence="6 7">
    <name type="scientific">Rhizobium helianthi</name>
    <dbReference type="NCBI Taxonomy" id="1132695"/>
    <lineage>
        <taxon>Bacteria</taxon>
        <taxon>Pseudomonadati</taxon>
        <taxon>Pseudomonadota</taxon>
        <taxon>Alphaproteobacteria</taxon>
        <taxon>Hyphomicrobiales</taxon>
        <taxon>Rhizobiaceae</taxon>
        <taxon>Rhizobium/Agrobacterium group</taxon>
        <taxon>Rhizobium</taxon>
    </lineage>
</organism>
<dbReference type="Proteomes" id="UP001597322">
    <property type="component" value="Unassembled WGS sequence"/>
</dbReference>
<proteinExistence type="inferred from homology"/>
<dbReference type="Gene3D" id="1.20.1330.10">
    <property type="entry name" value="f41 fragment of flagellin, N-terminal domain"/>
    <property type="match status" value="1"/>
</dbReference>
<evidence type="ECO:0000313" key="6">
    <source>
        <dbReference type="EMBL" id="MFD1747630.1"/>
    </source>
</evidence>
<feature type="domain" description="Flagellin N-terminal" evidence="4">
    <location>
        <begin position="6"/>
        <end position="135"/>
    </location>
</feature>